<sequence length="224" mass="25595">MRVIKVENCRVEAAYCNLRCPYCTHLEMESHELSVDEIASKLNGCEAVYIGGAEPTIHRDLKDLVEKLAEKGVKVTLKTSGFNPKAVEEVLNFVDMVVLEIKGDFDDLKKLSTLIGLSEERAKKYIENFFKTLEAVRKSGKKIRIWARMIENYLDAETLERVMSRVGRVDEILVYQYLSKPEWDKKVEYLSPPSFEEVVKAGKVAKKFANRVIVIAGGRRFEVD</sequence>
<dbReference type="InterPro" id="IPR058240">
    <property type="entry name" value="rSAM_sf"/>
</dbReference>
<dbReference type="KEGG" id="fpl:Ferp_0155"/>
<keyword evidence="5" id="KW-0411">Iron-sulfur</keyword>
<name>D3S1N5_FERPA</name>
<keyword evidence="1" id="KW-0004">4Fe-4S</keyword>
<dbReference type="GO" id="GO:0051539">
    <property type="term" value="F:4 iron, 4 sulfur cluster binding"/>
    <property type="evidence" value="ECO:0007669"/>
    <property type="project" value="UniProtKB-KW"/>
</dbReference>
<dbReference type="RefSeq" id="WP_012964689.1">
    <property type="nucleotide sequence ID" value="NC_013849.1"/>
</dbReference>
<dbReference type="Proteomes" id="UP000002613">
    <property type="component" value="Chromosome"/>
</dbReference>
<dbReference type="STRING" id="589924.Ferp_0155"/>
<dbReference type="GeneID" id="8777648"/>
<dbReference type="Gene3D" id="3.20.20.70">
    <property type="entry name" value="Aldolase class I"/>
    <property type="match status" value="1"/>
</dbReference>
<evidence type="ECO:0000256" key="4">
    <source>
        <dbReference type="ARBA" id="ARBA00023004"/>
    </source>
</evidence>
<dbReference type="CDD" id="cd01335">
    <property type="entry name" value="Radical_SAM"/>
    <property type="match status" value="1"/>
</dbReference>
<evidence type="ECO:0000259" key="6">
    <source>
        <dbReference type="PROSITE" id="PS51918"/>
    </source>
</evidence>
<feature type="domain" description="Radical SAM core" evidence="6">
    <location>
        <begin position="1"/>
        <end position="219"/>
    </location>
</feature>
<evidence type="ECO:0000256" key="3">
    <source>
        <dbReference type="ARBA" id="ARBA00022723"/>
    </source>
</evidence>
<dbReference type="PANTHER" id="PTHR42836:SF1">
    <property type="entry name" value="7-CARBOXY-7-DEAZAGUANINE SYNTHASE"/>
    <property type="match status" value="1"/>
</dbReference>
<dbReference type="GO" id="GO:0003824">
    <property type="term" value="F:catalytic activity"/>
    <property type="evidence" value="ECO:0007669"/>
    <property type="project" value="InterPro"/>
</dbReference>
<keyword evidence="2" id="KW-0949">S-adenosyl-L-methionine</keyword>
<dbReference type="EMBL" id="CP001899">
    <property type="protein sequence ID" value="ADC64342.1"/>
    <property type="molecule type" value="Genomic_DNA"/>
</dbReference>
<dbReference type="AlphaFoldDB" id="D3S1N5"/>
<evidence type="ECO:0000256" key="2">
    <source>
        <dbReference type="ARBA" id="ARBA00022691"/>
    </source>
</evidence>
<dbReference type="PANTHER" id="PTHR42836">
    <property type="entry name" value="7-CARBOXY-7-DEAZAGUANINE SYNTHASE"/>
    <property type="match status" value="1"/>
</dbReference>
<proteinExistence type="predicted"/>
<reference evidence="8" key="1">
    <citation type="submission" date="2010-02" db="EMBL/GenBank/DDBJ databases">
        <title>Complete sequence of Ferroglobus placidus DSM 10642.</title>
        <authorList>
            <consortium name="US DOE Joint Genome Institute"/>
            <person name="Lucas S."/>
            <person name="Copeland A."/>
            <person name="Lapidus A."/>
            <person name="Cheng J.-F."/>
            <person name="Bruce D."/>
            <person name="Goodwin L."/>
            <person name="Pitluck S."/>
            <person name="Saunders E."/>
            <person name="Brettin T."/>
            <person name="Detter J.C."/>
            <person name="Han C."/>
            <person name="Tapia R."/>
            <person name="Larimer F."/>
            <person name="Land M."/>
            <person name="Hauser L."/>
            <person name="Kyrpides N."/>
            <person name="Ivanova N."/>
            <person name="Holmes D."/>
            <person name="Lovley D."/>
            <person name="Kyrpides N."/>
            <person name="Anderson I.J."/>
            <person name="Woyke T."/>
        </authorList>
    </citation>
    <scope>NUCLEOTIDE SEQUENCE [LARGE SCALE GENOMIC DNA]</scope>
    <source>
        <strain evidence="8">DSM 10642 / AEDII12DO</strain>
    </source>
</reference>
<evidence type="ECO:0000313" key="8">
    <source>
        <dbReference type="Proteomes" id="UP000002613"/>
    </source>
</evidence>
<evidence type="ECO:0000256" key="5">
    <source>
        <dbReference type="ARBA" id="ARBA00023014"/>
    </source>
</evidence>
<dbReference type="SFLD" id="SFLDS00029">
    <property type="entry name" value="Radical_SAM"/>
    <property type="match status" value="1"/>
</dbReference>
<keyword evidence="8" id="KW-1185">Reference proteome</keyword>
<organism evidence="7 8">
    <name type="scientific">Ferroglobus placidus (strain DSM 10642 / AEDII12DO)</name>
    <dbReference type="NCBI Taxonomy" id="589924"/>
    <lineage>
        <taxon>Archaea</taxon>
        <taxon>Methanobacteriati</taxon>
        <taxon>Methanobacteriota</taxon>
        <taxon>Archaeoglobi</taxon>
        <taxon>Archaeoglobales</taxon>
        <taxon>Archaeoglobaceae</taxon>
        <taxon>Ferroglobus</taxon>
    </lineage>
</organism>
<gene>
    <name evidence="7" type="ordered locus">Ferp_0155</name>
</gene>
<accession>D3S1N5</accession>
<dbReference type="OrthoDB" id="371936at2157"/>
<dbReference type="InterPro" id="IPR007197">
    <property type="entry name" value="rSAM"/>
</dbReference>
<evidence type="ECO:0000256" key="1">
    <source>
        <dbReference type="ARBA" id="ARBA00022485"/>
    </source>
</evidence>
<dbReference type="PaxDb" id="589924-Ferp_0155"/>
<dbReference type="GO" id="GO:0046872">
    <property type="term" value="F:metal ion binding"/>
    <property type="evidence" value="ECO:0007669"/>
    <property type="project" value="UniProtKB-KW"/>
</dbReference>
<protein>
    <submittedName>
        <fullName evidence="7">Radical SAM domain protein</fullName>
    </submittedName>
</protein>
<evidence type="ECO:0000313" key="7">
    <source>
        <dbReference type="EMBL" id="ADC64342.1"/>
    </source>
</evidence>
<keyword evidence="4" id="KW-0408">Iron</keyword>
<dbReference type="eggNOG" id="arCOG00952">
    <property type="taxonomic scope" value="Archaea"/>
</dbReference>
<dbReference type="Pfam" id="PF04055">
    <property type="entry name" value="Radical_SAM"/>
    <property type="match status" value="1"/>
</dbReference>
<reference evidence="7 8" key="2">
    <citation type="journal article" date="2011" name="Stand. Genomic Sci.">
        <title>Complete genome sequence of Ferroglobus placidus AEDII12DO.</title>
        <authorList>
            <person name="Anderson I."/>
            <person name="Risso C."/>
            <person name="Holmes D."/>
            <person name="Lucas S."/>
            <person name="Copeland A."/>
            <person name="Lapidus A."/>
            <person name="Cheng J.F."/>
            <person name="Bruce D."/>
            <person name="Goodwin L."/>
            <person name="Pitluck S."/>
            <person name="Saunders E."/>
            <person name="Brettin T."/>
            <person name="Detter J.C."/>
            <person name="Han C."/>
            <person name="Tapia R."/>
            <person name="Larimer F."/>
            <person name="Land M."/>
            <person name="Hauser L."/>
            <person name="Woyke T."/>
            <person name="Lovley D."/>
            <person name="Kyrpides N."/>
            <person name="Ivanova N."/>
        </authorList>
    </citation>
    <scope>NUCLEOTIDE SEQUENCE [LARGE SCALE GENOMIC DNA]</scope>
    <source>
        <strain evidence="8">DSM 10642 / AEDII12DO</strain>
    </source>
</reference>
<dbReference type="SUPFAM" id="SSF102114">
    <property type="entry name" value="Radical SAM enzymes"/>
    <property type="match status" value="1"/>
</dbReference>
<keyword evidence="3" id="KW-0479">Metal-binding</keyword>
<dbReference type="InterPro" id="IPR013785">
    <property type="entry name" value="Aldolase_TIM"/>
</dbReference>
<dbReference type="PROSITE" id="PS51918">
    <property type="entry name" value="RADICAL_SAM"/>
    <property type="match status" value="1"/>
</dbReference>
<dbReference type="HOGENOM" id="CLU_1375532_0_0_2"/>